<dbReference type="AlphaFoldDB" id="M3BN65"/>
<dbReference type="PATRIC" id="fig|1223523.3.peg.1632"/>
<evidence type="ECO:0000313" key="3">
    <source>
        <dbReference type="Proteomes" id="UP000011740"/>
    </source>
</evidence>
<comment type="caution">
    <text evidence="2">The sequence shown here is derived from an EMBL/GenBank/DDBJ whole genome shotgun (WGS) entry which is preliminary data.</text>
</comment>
<dbReference type="InterPro" id="IPR011059">
    <property type="entry name" value="Metal-dep_hydrolase_composite"/>
</dbReference>
<dbReference type="SUPFAM" id="SSF51338">
    <property type="entry name" value="Composite domain of metallo-dependent hydrolases"/>
    <property type="match status" value="1"/>
</dbReference>
<dbReference type="RefSeq" id="WP_004941630.1">
    <property type="nucleotide sequence ID" value="NZ_AORZ01000016.1"/>
</dbReference>
<dbReference type="GO" id="GO:0016814">
    <property type="term" value="F:hydrolase activity, acting on carbon-nitrogen (but not peptide) bonds, in cyclic amidines"/>
    <property type="evidence" value="ECO:0007669"/>
    <property type="project" value="TreeGrafter"/>
</dbReference>
<dbReference type="PANTHER" id="PTHR32027:SF9">
    <property type="entry name" value="BLL3847 PROTEIN"/>
    <property type="match status" value="1"/>
</dbReference>
<dbReference type="InterPro" id="IPR052349">
    <property type="entry name" value="Metallo-hydrolase_Enzymes"/>
</dbReference>
<proteinExistence type="predicted"/>
<dbReference type="Gene3D" id="3.20.20.140">
    <property type="entry name" value="Metal-dependent hydrolases"/>
    <property type="match status" value="2"/>
</dbReference>
<evidence type="ECO:0000259" key="1">
    <source>
        <dbReference type="Pfam" id="PF07969"/>
    </source>
</evidence>
<dbReference type="EMBL" id="AORZ01000016">
    <property type="protein sequence ID" value="EMF01065.1"/>
    <property type="molecule type" value="Genomic_DNA"/>
</dbReference>
<protein>
    <submittedName>
        <fullName evidence="2">Hydrolase</fullName>
    </submittedName>
</protein>
<dbReference type="InterPro" id="IPR032466">
    <property type="entry name" value="Metal_Hydrolase"/>
</dbReference>
<feature type="domain" description="Amidohydrolase 3" evidence="1">
    <location>
        <begin position="172"/>
        <end position="399"/>
    </location>
</feature>
<dbReference type="SUPFAM" id="SSF51556">
    <property type="entry name" value="Metallo-dependent hydrolases"/>
    <property type="match status" value="1"/>
</dbReference>
<organism evidence="2 3">
    <name type="scientific">Streptomyces mobaraensis (strain ATCC 29032 / DSM 40847 / JCM 4168 / NBRC 13819 / NCIMB 11159 / IPCR 16-22)</name>
    <dbReference type="NCBI Taxonomy" id="1223523"/>
    <lineage>
        <taxon>Bacteria</taxon>
        <taxon>Bacillati</taxon>
        <taxon>Actinomycetota</taxon>
        <taxon>Actinomycetes</taxon>
        <taxon>Kitasatosporales</taxon>
        <taxon>Streptomycetaceae</taxon>
        <taxon>Streptomyces</taxon>
    </lineage>
</organism>
<dbReference type="STRING" id="1223523.H340_07968"/>
<dbReference type="PANTHER" id="PTHR32027">
    <property type="entry name" value="CYTOSINE DEAMINASE"/>
    <property type="match status" value="1"/>
</dbReference>
<dbReference type="eggNOG" id="COG0402">
    <property type="taxonomic scope" value="Bacteria"/>
</dbReference>
<dbReference type="Proteomes" id="UP000011740">
    <property type="component" value="Unassembled WGS sequence"/>
</dbReference>
<keyword evidence="2" id="KW-0378">Hydrolase</keyword>
<dbReference type="InterPro" id="IPR013108">
    <property type="entry name" value="Amidohydro_3"/>
</dbReference>
<sequence>MPDNQQPQPARNPDGDASSPPGSPGGGGPGEKPLVLCGAHLADGRVVDVRVSGGRVEAVGTAGSLAPGVRCDLDGYLLLPAPAEPHAHGDTALTADLAGPVPDGVEDVQRRATEAALLQLGHGATAVRSHVRVGDVHGLRALEGVLAARRVLRDLTDLTAVAVPRLLTGLAGADGLAMLRDAVKMGATAVGGCPDLDPDPTGYVEAVLQIAAEHGCAVDLHTDADDPPRLARIAAMAGGLRPAVALGPCGGLARLPRETAVRAAEQLAAAGVTVVCLPQGDCGTTARSRYRVSHAAPVRLLRAAGVRVAAGSGAVRDAANPVGRGDPLEAAFLLASRGELSPDQAYDAVSGRAREAMGLPEVRVEAGFPAELLAIRGDGVAGVLSLGYSRLVVHRGRVVSRTSAVREYRHSAGAPALELPRQAPRGGEPSS</sequence>
<dbReference type="Gene3D" id="2.30.40.10">
    <property type="entry name" value="Urease, subunit C, domain 1"/>
    <property type="match status" value="2"/>
</dbReference>
<gene>
    <name evidence="2" type="ORF">H340_07968</name>
</gene>
<evidence type="ECO:0000313" key="2">
    <source>
        <dbReference type="EMBL" id="EMF01065.1"/>
    </source>
</evidence>
<dbReference type="Pfam" id="PF07969">
    <property type="entry name" value="Amidohydro_3"/>
    <property type="match status" value="1"/>
</dbReference>
<name>M3BN65_STRM1</name>
<accession>M3BN65</accession>
<reference evidence="2 3" key="1">
    <citation type="journal article" date="2013" name="Genome Announc.">
        <title>Whole-Genome Shotgun Assembly and Analysis of the Genome of Streptomyces mobaraensis DSM 40847, a Strain for Industrial Production of Microbial Transglutaminase.</title>
        <authorList>
            <person name="Yang H."/>
            <person name="He T."/>
            <person name="Wu W."/>
            <person name="Zhu W."/>
            <person name="Lu B."/>
            <person name="Sun W."/>
        </authorList>
    </citation>
    <scope>NUCLEOTIDE SEQUENCE [LARGE SCALE GENOMIC DNA]</scope>
    <source>
        <strain evidence="2 3">DSM 40847</strain>
    </source>
</reference>